<reference evidence="1" key="1">
    <citation type="submission" date="2018-05" db="EMBL/GenBank/DDBJ databases">
        <authorList>
            <person name="Lanie J.A."/>
            <person name="Ng W.-L."/>
            <person name="Kazmierczak K.M."/>
            <person name="Andrzejewski T.M."/>
            <person name="Davidsen T.M."/>
            <person name="Wayne K.J."/>
            <person name="Tettelin H."/>
            <person name="Glass J.I."/>
            <person name="Rusch D."/>
            <person name="Podicherti R."/>
            <person name="Tsui H.-C.T."/>
            <person name="Winkler M.E."/>
        </authorList>
    </citation>
    <scope>NUCLEOTIDE SEQUENCE</scope>
</reference>
<evidence type="ECO:0000313" key="1">
    <source>
        <dbReference type="EMBL" id="SVC56520.1"/>
    </source>
</evidence>
<feature type="non-terminal residue" evidence="1">
    <location>
        <position position="1"/>
    </location>
</feature>
<dbReference type="EMBL" id="UINC01098189">
    <property type="protein sequence ID" value="SVC56520.1"/>
    <property type="molecule type" value="Genomic_DNA"/>
</dbReference>
<sequence length="167" mass="18766">VKYILILLSILLLFSPLFGEEKPCYVSVTSSDDFNQTLLNNISISVISQYLKNVKQFPSSGLSGIDNCVYEVTATKDKEKTFVTLQGNNLNSFGDANIEGTDGFQQSLLRSIYRSQRDKRELICSDYPNILKECGGVVKKSAKLFMKVLKDTHKFIKKKLPPTEIAE</sequence>
<dbReference type="AlphaFoldDB" id="A0A382N704"/>
<accession>A0A382N704</accession>
<organism evidence="1">
    <name type="scientific">marine metagenome</name>
    <dbReference type="NCBI Taxonomy" id="408172"/>
    <lineage>
        <taxon>unclassified sequences</taxon>
        <taxon>metagenomes</taxon>
        <taxon>ecological metagenomes</taxon>
    </lineage>
</organism>
<protein>
    <submittedName>
        <fullName evidence="1">Uncharacterized protein</fullName>
    </submittedName>
</protein>
<name>A0A382N704_9ZZZZ</name>
<proteinExistence type="predicted"/>
<gene>
    <name evidence="1" type="ORF">METZ01_LOCUS309374</name>
</gene>